<name>A0AAN8WS09_HALRR</name>
<organism evidence="2 3">
    <name type="scientific">Halocaridina rubra</name>
    <name type="common">Hawaiian red shrimp</name>
    <dbReference type="NCBI Taxonomy" id="373956"/>
    <lineage>
        <taxon>Eukaryota</taxon>
        <taxon>Metazoa</taxon>
        <taxon>Ecdysozoa</taxon>
        <taxon>Arthropoda</taxon>
        <taxon>Crustacea</taxon>
        <taxon>Multicrustacea</taxon>
        <taxon>Malacostraca</taxon>
        <taxon>Eumalacostraca</taxon>
        <taxon>Eucarida</taxon>
        <taxon>Decapoda</taxon>
        <taxon>Pleocyemata</taxon>
        <taxon>Caridea</taxon>
        <taxon>Atyoidea</taxon>
        <taxon>Atyidae</taxon>
        <taxon>Halocaridina</taxon>
    </lineage>
</organism>
<dbReference type="EMBL" id="JAXCGZ010015122">
    <property type="protein sequence ID" value="KAK7071190.1"/>
    <property type="molecule type" value="Genomic_DNA"/>
</dbReference>
<accession>A0AAN8WS09</accession>
<reference evidence="2 3" key="1">
    <citation type="submission" date="2023-11" db="EMBL/GenBank/DDBJ databases">
        <title>Halocaridina rubra genome assembly.</title>
        <authorList>
            <person name="Smith C."/>
        </authorList>
    </citation>
    <scope>NUCLEOTIDE SEQUENCE [LARGE SCALE GENOMIC DNA]</scope>
    <source>
        <strain evidence="2">EP-1</strain>
        <tissue evidence="2">Whole</tissue>
    </source>
</reference>
<dbReference type="Proteomes" id="UP001381693">
    <property type="component" value="Unassembled WGS sequence"/>
</dbReference>
<sequence length="160" mass="17207">MDMNALVSKADAIVHVSTASCRIQPTCTVAIKHEVDVAAATNSLSKNTPPIVIEPSKTTSTQDRFATINPVSSTTPGIVISLALIPKNVLVPTTVTPYSLTFILAYVKAPLTSTDVLTNHCFLVDVANKLQVNMEVIHRHAQMRSQCPRNPAHQPKGQPS</sequence>
<feature type="region of interest" description="Disordered" evidence="1">
    <location>
        <begin position="141"/>
        <end position="160"/>
    </location>
</feature>
<evidence type="ECO:0000313" key="2">
    <source>
        <dbReference type="EMBL" id="KAK7071190.1"/>
    </source>
</evidence>
<dbReference type="AlphaFoldDB" id="A0AAN8WS09"/>
<proteinExistence type="predicted"/>
<evidence type="ECO:0000256" key="1">
    <source>
        <dbReference type="SAM" id="MobiDB-lite"/>
    </source>
</evidence>
<keyword evidence="3" id="KW-1185">Reference proteome</keyword>
<gene>
    <name evidence="2" type="ORF">SK128_006114</name>
</gene>
<protein>
    <submittedName>
        <fullName evidence="2">Uncharacterized protein</fullName>
    </submittedName>
</protein>
<evidence type="ECO:0000313" key="3">
    <source>
        <dbReference type="Proteomes" id="UP001381693"/>
    </source>
</evidence>
<comment type="caution">
    <text evidence="2">The sequence shown here is derived from an EMBL/GenBank/DDBJ whole genome shotgun (WGS) entry which is preliminary data.</text>
</comment>